<dbReference type="Gene3D" id="3.40.50.720">
    <property type="entry name" value="NAD(P)-binding Rossmann-like Domain"/>
    <property type="match status" value="1"/>
</dbReference>
<dbReference type="Pfam" id="PF00106">
    <property type="entry name" value="adh_short"/>
    <property type="match status" value="1"/>
</dbReference>
<organism evidence="4 5">
    <name type="scientific">Wolfiporia cocos (strain MD-104)</name>
    <name type="common">Brown rot fungus</name>
    <dbReference type="NCBI Taxonomy" id="742152"/>
    <lineage>
        <taxon>Eukaryota</taxon>
        <taxon>Fungi</taxon>
        <taxon>Dikarya</taxon>
        <taxon>Basidiomycota</taxon>
        <taxon>Agaricomycotina</taxon>
        <taxon>Agaricomycetes</taxon>
        <taxon>Polyporales</taxon>
        <taxon>Phaeolaceae</taxon>
        <taxon>Wolfiporia</taxon>
    </lineage>
</organism>
<dbReference type="PANTHER" id="PTHR43899">
    <property type="entry name" value="RH59310P"/>
    <property type="match status" value="1"/>
</dbReference>
<dbReference type="GO" id="GO:0016491">
    <property type="term" value="F:oxidoreductase activity"/>
    <property type="evidence" value="ECO:0007669"/>
    <property type="project" value="UniProtKB-KW"/>
</dbReference>
<dbReference type="AlphaFoldDB" id="A0A2H3JGZ7"/>
<name>A0A2H3JGZ7_WOLCO</name>
<dbReference type="EMBL" id="KB468113">
    <property type="protein sequence ID" value="PCH40815.1"/>
    <property type="molecule type" value="Genomic_DNA"/>
</dbReference>
<proteinExistence type="inferred from homology"/>
<keyword evidence="2" id="KW-0560">Oxidoreductase</keyword>
<dbReference type="SUPFAM" id="SSF51735">
    <property type="entry name" value="NAD(P)-binding Rossmann-fold domains"/>
    <property type="match status" value="1"/>
</dbReference>
<dbReference type="OrthoDB" id="47007at2759"/>
<keyword evidence="3" id="KW-0812">Transmembrane</keyword>
<feature type="transmembrane region" description="Helical" evidence="3">
    <location>
        <begin position="9"/>
        <end position="37"/>
    </location>
</feature>
<gene>
    <name evidence="4" type="ORF">WOLCODRAFT_99338</name>
</gene>
<evidence type="ECO:0000256" key="2">
    <source>
        <dbReference type="ARBA" id="ARBA00023002"/>
    </source>
</evidence>
<dbReference type="InterPro" id="IPR036291">
    <property type="entry name" value="NAD(P)-bd_dom_sf"/>
</dbReference>
<dbReference type="InterPro" id="IPR051019">
    <property type="entry name" value="VLCFA-Steroid_DH"/>
</dbReference>
<dbReference type="PANTHER" id="PTHR43899:SF13">
    <property type="entry name" value="RH59310P"/>
    <property type="match status" value="1"/>
</dbReference>
<dbReference type="Proteomes" id="UP000218811">
    <property type="component" value="Unassembled WGS sequence"/>
</dbReference>
<dbReference type="InterPro" id="IPR002347">
    <property type="entry name" value="SDR_fam"/>
</dbReference>
<dbReference type="PRINTS" id="PR00081">
    <property type="entry name" value="GDHRDH"/>
</dbReference>
<evidence type="ECO:0000256" key="3">
    <source>
        <dbReference type="SAM" id="Phobius"/>
    </source>
</evidence>
<evidence type="ECO:0000256" key="1">
    <source>
        <dbReference type="ARBA" id="ARBA00006484"/>
    </source>
</evidence>
<dbReference type="STRING" id="742152.A0A2H3JGZ7"/>
<comment type="similarity">
    <text evidence="1">Belongs to the short-chain dehydrogenases/reductases (SDR) family.</text>
</comment>
<protein>
    <submittedName>
        <fullName evidence="4">NAD(P)-binding protein</fullName>
    </submittedName>
</protein>
<keyword evidence="3" id="KW-1133">Transmembrane helix</keyword>
<reference evidence="4 5" key="1">
    <citation type="journal article" date="2012" name="Science">
        <title>The Paleozoic origin of enzymatic lignin decomposition reconstructed from 31 fungal genomes.</title>
        <authorList>
            <person name="Floudas D."/>
            <person name="Binder M."/>
            <person name="Riley R."/>
            <person name="Barry K."/>
            <person name="Blanchette R.A."/>
            <person name="Henrissat B."/>
            <person name="Martinez A.T."/>
            <person name="Otillar R."/>
            <person name="Spatafora J.W."/>
            <person name="Yadav J.S."/>
            <person name="Aerts A."/>
            <person name="Benoit I."/>
            <person name="Boyd A."/>
            <person name="Carlson A."/>
            <person name="Copeland A."/>
            <person name="Coutinho P.M."/>
            <person name="de Vries R.P."/>
            <person name="Ferreira P."/>
            <person name="Findley K."/>
            <person name="Foster B."/>
            <person name="Gaskell J."/>
            <person name="Glotzer D."/>
            <person name="Gorecki P."/>
            <person name="Heitman J."/>
            <person name="Hesse C."/>
            <person name="Hori C."/>
            <person name="Igarashi K."/>
            <person name="Jurgens J.A."/>
            <person name="Kallen N."/>
            <person name="Kersten P."/>
            <person name="Kohler A."/>
            <person name="Kuees U."/>
            <person name="Kumar T.K.A."/>
            <person name="Kuo A."/>
            <person name="LaButti K."/>
            <person name="Larrondo L.F."/>
            <person name="Lindquist E."/>
            <person name="Ling A."/>
            <person name="Lombard V."/>
            <person name="Lucas S."/>
            <person name="Lundell T."/>
            <person name="Martin R."/>
            <person name="McLaughlin D.J."/>
            <person name="Morgenstern I."/>
            <person name="Morin E."/>
            <person name="Murat C."/>
            <person name="Nagy L.G."/>
            <person name="Nolan M."/>
            <person name="Ohm R.A."/>
            <person name="Patyshakuliyeva A."/>
            <person name="Rokas A."/>
            <person name="Ruiz-Duenas F.J."/>
            <person name="Sabat G."/>
            <person name="Salamov A."/>
            <person name="Samejima M."/>
            <person name="Schmutz J."/>
            <person name="Slot J.C."/>
            <person name="St John F."/>
            <person name="Stenlid J."/>
            <person name="Sun H."/>
            <person name="Sun S."/>
            <person name="Syed K."/>
            <person name="Tsang A."/>
            <person name="Wiebenga A."/>
            <person name="Young D."/>
            <person name="Pisabarro A."/>
            <person name="Eastwood D.C."/>
            <person name="Martin F."/>
            <person name="Cullen D."/>
            <person name="Grigoriev I.V."/>
            <person name="Hibbett D.S."/>
        </authorList>
    </citation>
    <scope>NUCLEOTIDE SEQUENCE [LARGE SCALE GENOMIC DNA]</scope>
    <source>
        <strain evidence="4 5">MD-104</strain>
    </source>
</reference>
<keyword evidence="3" id="KW-0472">Membrane</keyword>
<evidence type="ECO:0000313" key="4">
    <source>
        <dbReference type="EMBL" id="PCH40815.1"/>
    </source>
</evidence>
<dbReference type="OMA" id="MTAFPWR"/>
<sequence>MTRTCESDLLVNFFVLLGAIVAAHQLRRFIAFVWLYLLRPTTVHQYLHDPPAYALVTGATDGIGKAVAEELYSKGFNLILHGRNEQKLAQVVDLLRAREGRDVLTFLADATRSGHDFEHIMEPFRSLNITLVIHNVGGTFIRRERIDGVDEANLSKIVQWNDMFPLYLTRALLPQLRQSAMRGPVMVQFVGSQAEDVSPPTLAVYAASKAFLHALSRGLDNDERVWGTPSGVQFAYLAVGSVTSNSNRVTSSLVSPTASRFAKALVSRIGCGKRSYAPWLPHAAMQWLIELLPVSMVDRLVAAEMHKTIVANEKNT</sequence>
<evidence type="ECO:0000313" key="5">
    <source>
        <dbReference type="Proteomes" id="UP000218811"/>
    </source>
</evidence>
<keyword evidence="5" id="KW-1185">Reference proteome</keyword>
<dbReference type="GO" id="GO:0005783">
    <property type="term" value="C:endoplasmic reticulum"/>
    <property type="evidence" value="ECO:0007669"/>
    <property type="project" value="TreeGrafter"/>
</dbReference>
<accession>A0A2H3JGZ7</accession>